<evidence type="ECO:0000313" key="2">
    <source>
        <dbReference type="EMBL" id="KAE8388786.1"/>
    </source>
</evidence>
<reference evidence="2" key="1">
    <citation type="submission" date="2019-04" db="EMBL/GenBank/DDBJ databases">
        <title>Friends and foes A comparative genomics studyof 23 Aspergillus species from section Flavi.</title>
        <authorList>
            <consortium name="DOE Joint Genome Institute"/>
            <person name="Kjaerbolling I."/>
            <person name="Vesth T."/>
            <person name="Frisvad J.C."/>
            <person name="Nybo J.L."/>
            <person name="Theobald S."/>
            <person name="Kildgaard S."/>
            <person name="Isbrandt T."/>
            <person name="Kuo A."/>
            <person name="Sato A."/>
            <person name="Lyhne E.K."/>
            <person name="Kogle M.E."/>
            <person name="Wiebenga A."/>
            <person name="Kun R.S."/>
            <person name="Lubbers R.J."/>
            <person name="Makela M.R."/>
            <person name="Barry K."/>
            <person name="Chovatia M."/>
            <person name="Clum A."/>
            <person name="Daum C."/>
            <person name="Haridas S."/>
            <person name="He G."/>
            <person name="LaButti K."/>
            <person name="Lipzen A."/>
            <person name="Mondo S."/>
            <person name="Riley R."/>
            <person name="Salamov A."/>
            <person name="Simmons B.A."/>
            <person name="Magnuson J.K."/>
            <person name="Henrissat B."/>
            <person name="Mortensen U.H."/>
            <person name="Larsen T.O."/>
            <person name="Devries R.P."/>
            <person name="Grigoriev I.V."/>
            <person name="Machida M."/>
            <person name="Baker S.E."/>
            <person name="Andersen M.R."/>
        </authorList>
    </citation>
    <scope>NUCLEOTIDE SEQUENCE [LARGE SCALE GENOMIC DNA]</scope>
    <source>
        <strain evidence="2">IBT 14317</strain>
    </source>
</reference>
<evidence type="ECO:0000256" key="1">
    <source>
        <dbReference type="SAM" id="MobiDB-lite"/>
    </source>
</evidence>
<gene>
    <name evidence="2" type="ORF">BDV23DRAFT_158448</name>
</gene>
<sequence length="843" mass="95572">MLSRGRPCLKRHVLPTVLDTIAAPPEEPLLFLYPRWFTAAVRHRRSISTAQYTPTSTTRLRNAGGFGPGTHRRLSLGGSTRRWASSNNAVRPDVTEDAGSSQQHEASTSTLENGQTEQAESESGRDEISPPGHTTDDTNPSFPASAEEDKSLGARRKRLFNIFADIQSRPHIYHPPSPPKSGNSAKGRDLKTHTRPLAAAPKGPVQERTRAIMKRLSVRDRRKLRFRMYFNERAEAKSRARWTLWPKIQKLLEEMEQNTTVWKKAGIQYKEMLLPEETVALLAGATDMAMRENIWHVPVHNGCKVHVLHPRESEGQYRKVVLSGSKRVVELVEGRIAKTKSLQENGDPLVDIRKPPIPVFPSMEAMARKNIPAPLIHGVWDRYRGAKDPATLDVLLPQSQNLSSVREFAEQVDELTRSVPSYGAPQGNPHYRRIAKSLVKMFKNDRYHSFLSSAAVNTALSFLLDRDFVGYARTIFLIAEHVVTVDSFNIVLKFAAQRQNMMLYHQFLMTMPRLDIRPNSDTWLTFLECLISPKSKGALVSLMIEKGYLSGSSAIRTALQVTIQETFLAHLESGKSVESFFNMLIDTCGANWFPPSLINQMLSVAATRKDVPTMERLLHICKTQGLAVNSGTVTQIISMFRKDLFSLLRYLFQFIDRPEMKLEKNAWERLFLMAFKGRHYNTCRVLWRYACIYKGVTHKMRQTVLTSLVRNASYRKSGGQYNELWLTSAGKVIVGIDLHLPHYPLDDKLAKFIPSEFNRNPVAYLATFASAGEERKKQQRLASALILRDIDCGPMYRPLRSMGIMLEAAAVLDQEWNWIPRPTQWLVQNAIQVPVGKKSSYVQ</sequence>
<dbReference type="Proteomes" id="UP000326877">
    <property type="component" value="Unassembled WGS sequence"/>
</dbReference>
<feature type="region of interest" description="Disordered" evidence="1">
    <location>
        <begin position="167"/>
        <end position="207"/>
    </location>
</feature>
<dbReference type="OrthoDB" id="72441at2759"/>
<name>A0A5N7C3X8_PETAA</name>
<feature type="region of interest" description="Disordered" evidence="1">
    <location>
        <begin position="50"/>
        <end position="150"/>
    </location>
</feature>
<proteinExistence type="predicted"/>
<protein>
    <recommendedName>
        <fullName evidence="3">Pentatricopeptide repeat domain-containing protein</fullName>
    </recommendedName>
</protein>
<organism evidence="2">
    <name type="scientific">Petromyces alliaceus</name>
    <name type="common">Aspergillus alliaceus</name>
    <dbReference type="NCBI Taxonomy" id="209559"/>
    <lineage>
        <taxon>Eukaryota</taxon>
        <taxon>Fungi</taxon>
        <taxon>Dikarya</taxon>
        <taxon>Ascomycota</taxon>
        <taxon>Pezizomycotina</taxon>
        <taxon>Eurotiomycetes</taxon>
        <taxon>Eurotiomycetidae</taxon>
        <taxon>Eurotiales</taxon>
        <taxon>Aspergillaceae</taxon>
        <taxon>Aspergillus</taxon>
        <taxon>Aspergillus subgen. Circumdati</taxon>
    </lineage>
</organism>
<evidence type="ECO:0008006" key="3">
    <source>
        <dbReference type="Google" id="ProtNLM"/>
    </source>
</evidence>
<dbReference type="EMBL" id="ML735274">
    <property type="protein sequence ID" value="KAE8388786.1"/>
    <property type="molecule type" value="Genomic_DNA"/>
</dbReference>
<dbReference type="AlphaFoldDB" id="A0A5N7C3X8"/>
<feature type="compositionally biased region" description="Polar residues" evidence="1">
    <location>
        <begin position="50"/>
        <end position="60"/>
    </location>
</feature>
<accession>A0A5N7C3X8</accession>
<feature type="compositionally biased region" description="Polar residues" evidence="1">
    <location>
        <begin position="98"/>
        <end position="118"/>
    </location>
</feature>